<dbReference type="PANTHER" id="PTHR43016:SF13">
    <property type="entry name" value="PRESEQUENCE PROTEASE, MITOCHONDRIAL"/>
    <property type="match status" value="1"/>
</dbReference>
<feature type="domain" description="Peptidase M16 C-terminal" evidence="4">
    <location>
        <begin position="323"/>
        <end position="505"/>
    </location>
</feature>
<evidence type="ECO:0000256" key="2">
    <source>
        <dbReference type="ARBA" id="ARBA00023002"/>
    </source>
</evidence>
<dbReference type="PRINTS" id="PR00069">
    <property type="entry name" value="ALDKETRDTASE"/>
</dbReference>
<feature type="domain" description="NADP-dependent oxidoreductase" evidence="3">
    <location>
        <begin position="17"/>
        <end position="245"/>
    </location>
</feature>
<organism evidence="7 8">
    <name type="scientific">Paralvinella palmiformis</name>
    <dbReference type="NCBI Taxonomy" id="53620"/>
    <lineage>
        <taxon>Eukaryota</taxon>
        <taxon>Metazoa</taxon>
        <taxon>Spiralia</taxon>
        <taxon>Lophotrochozoa</taxon>
        <taxon>Annelida</taxon>
        <taxon>Polychaeta</taxon>
        <taxon>Sedentaria</taxon>
        <taxon>Canalipalpata</taxon>
        <taxon>Terebellida</taxon>
        <taxon>Terebelliformia</taxon>
        <taxon>Alvinellidae</taxon>
        <taxon>Paralvinella</taxon>
    </lineage>
</organism>
<dbReference type="PANTHER" id="PTHR43016">
    <property type="entry name" value="PRESEQUENCE PROTEASE"/>
    <property type="match status" value="1"/>
</dbReference>
<reference evidence="7" key="1">
    <citation type="journal article" date="2023" name="Mol. Biol. Evol.">
        <title>Third-Generation Sequencing Reveals the Adaptive Role of the Epigenome in Three Deep-Sea Polychaetes.</title>
        <authorList>
            <person name="Perez M."/>
            <person name="Aroh O."/>
            <person name="Sun Y."/>
            <person name="Lan Y."/>
            <person name="Juniper S.K."/>
            <person name="Young C.R."/>
            <person name="Angers B."/>
            <person name="Qian P.Y."/>
        </authorList>
    </citation>
    <scope>NUCLEOTIDE SEQUENCE</scope>
    <source>
        <strain evidence="7">P08H-3</strain>
    </source>
</reference>
<protein>
    <submittedName>
        <fullName evidence="7">Uncharacterized protein</fullName>
    </submittedName>
</protein>
<dbReference type="GO" id="GO:0016491">
    <property type="term" value="F:oxidoreductase activity"/>
    <property type="evidence" value="ECO:0007669"/>
    <property type="project" value="UniProtKB-KW"/>
</dbReference>
<dbReference type="Pfam" id="PF00248">
    <property type="entry name" value="Aldo_ket_red"/>
    <property type="match status" value="1"/>
</dbReference>
<dbReference type="Gene3D" id="3.20.20.100">
    <property type="entry name" value="NADP-dependent oxidoreductase domain"/>
    <property type="match status" value="1"/>
</dbReference>
<evidence type="ECO:0000259" key="3">
    <source>
        <dbReference type="Pfam" id="PF00248"/>
    </source>
</evidence>
<dbReference type="Pfam" id="PF08367">
    <property type="entry name" value="M16C_assoc"/>
    <property type="match status" value="1"/>
</dbReference>
<dbReference type="EMBL" id="JAODUP010000583">
    <property type="protein sequence ID" value="KAK2146755.1"/>
    <property type="molecule type" value="Genomic_DNA"/>
</dbReference>
<dbReference type="CDD" id="cd19071">
    <property type="entry name" value="AKR_AKR1-5-like"/>
    <property type="match status" value="1"/>
</dbReference>
<dbReference type="InterPro" id="IPR020471">
    <property type="entry name" value="AKR"/>
</dbReference>
<dbReference type="InterPro" id="IPR018170">
    <property type="entry name" value="Aldo/ket_reductase_CS"/>
</dbReference>
<dbReference type="GO" id="GO:0046872">
    <property type="term" value="F:metal ion binding"/>
    <property type="evidence" value="ECO:0007669"/>
    <property type="project" value="InterPro"/>
</dbReference>
<evidence type="ECO:0000259" key="6">
    <source>
        <dbReference type="Pfam" id="PF22516"/>
    </source>
</evidence>
<feature type="domain" description="Presequence protease mitochondrial-type C-terminal" evidence="6">
    <location>
        <begin position="807"/>
        <end position="946"/>
    </location>
</feature>
<dbReference type="GO" id="GO:0006508">
    <property type="term" value="P:proteolysis"/>
    <property type="evidence" value="ECO:0007669"/>
    <property type="project" value="InterPro"/>
</dbReference>
<dbReference type="FunFam" id="3.20.20.100:FF:000015">
    <property type="entry name" value="Oxidoreductase, aldo/keto reductase family"/>
    <property type="match status" value="1"/>
</dbReference>
<comment type="caution">
    <text evidence="7">The sequence shown here is derived from an EMBL/GenBank/DDBJ whole genome shotgun (WGS) entry which is preliminary data.</text>
</comment>
<evidence type="ECO:0000259" key="4">
    <source>
        <dbReference type="Pfam" id="PF05193"/>
    </source>
</evidence>
<keyword evidence="8" id="KW-1185">Reference proteome</keyword>
<dbReference type="InterPro" id="IPR023210">
    <property type="entry name" value="NADP_OxRdtase_dom"/>
</dbReference>
<dbReference type="Gene3D" id="3.30.830.10">
    <property type="entry name" value="Metalloenzyme, LuxS/M16 peptidase-like"/>
    <property type="match status" value="4"/>
</dbReference>
<dbReference type="InterPro" id="IPR011249">
    <property type="entry name" value="Metalloenz_LuxS/M16"/>
</dbReference>
<feature type="domain" description="Peptidase M16C associated" evidence="5">
    <location>
        <begin position="586"/>
        <end position="651"/>
    </location>
</feature>
<name>A0AAD9MVB0_9ANNE</name>
<evidence type="ECO:0000259" key="5">
    <source>
        <dbReference type="Pfam" id="PF08367"/>
    </source>
</evidence>
<evidence type="ECO:0000313" key="7">
    <source>
        <dbReference type="EMBL" id="KAK2146755.1"/>
    </source>
</evidence>
<evidence type="ECO:0000313" key="8">
    <source>
        <dbReference type="Proteomes" id="UP001208570"/>
    </source>
</evidence>
<dbReference type="InterPro" id="IPR007863">
    <property type="entry name" value="Peptidase_M16_C"/>
</dbReference>
<dbReference type="InterPro" id="IPR036812">
    <property type="entry name" value="NAD(P)_OxRdtase_dom_sf"/>
</dbReference>
<dbReference type="InterPro" id="IPR013578">
    <property type="entry name" value="Peptidase_M16C_assoc"/>
</dbReference>
<dbReference type="PROSITE" id="PS00062">
    <property type="entry name" value="ALDOKETO_REDUCTASE_2"/>
    <property type="match status" value="1"/>
</dbReference>
<comment type="similarity">
    <text evidence="1">Belongs to the aldo/keto reductase family.</text>
</comment>
<evidence type="ECO:0000256" key="1">
    <source>
        <dbReference type="ARBA" id="ARBA00007905"/>
    </source>
</evidence>
<dbReference type="Proteomes" id="UP001208570">
    <property type="component" value="Unassembled WGS sequence"/>
</dbReference>
<keyword evidence="2" id="KW-0560">Oxidoreductase</keyword>
<proteinExistence type="inferred from homology"/>
<sequence length="971" mass="112171">MPVFGYGTYKLLPHAAIVGVSCALSCGYRMIDTASFYGNEKEIGKAVQSAQVSRQDVFLTTKVWNTDQGYQNTLKAFERSRLALDTDYIDLYLVHWPMREHLVATWEALESIYQSGKVRAIGVSNFHESHIALLLEKGYQCPMVNQIELHPYLNQEKLRKYCLQKNIAVESWSPVMKGNAQHDPVLMRIADKYDKTAVQVTLRWHIQHGLIPIPKSQTADRIQENIDVFDFTLEEKDMKKIDQFNKPQRYGSHPEKEMFLQEGIRIEFPDKAPAMFQGVVYNEMMGNVFNKEYIISTKSFSSVFESGTYSYESGGDPDEIPFLSYEDFLAYHRRYYCLANCCIFLYGNIPSEKYLQVLEEEIFSRIQDSGNPIAPYDPVSRWKQPKHLRIPYPSTQEQEGENRESVLMNWLLSPTKDISRILSLQLVSELLMGNKAAPLYRALIESGIGENLSSSSGLELDAYESVFSVGMDGMHVGREKEMEDFILYTLTDITKSGVATTQMEAVFRKLEFAIREVEGGARNGMKLLRRISRAWSYGVNLNSVLNLSSYLQDVRDNTKKDHVYLLSLITKELLQNTHRTTIAFYPDTKLQSKKMHQRETQLRNIIQSSQKEQAYSDFHTFLRMQESCDSPADLSCIPRLKRDDIPHKIERLQVIHLEHFHMMSSSLVHDGHRFAYYRAAQSLSTAADLAERWDGLRQLYLLHALKSKNYENLAERFSTIAKKLFVKNRLSISVVCPRKRKKDIITLLSDEIASLPLGEKMRAPRGYQRIIEKRTRHEAILTHSSVSYNAIAFPALSVLSPQYSAQRILAHLLDNEYFWEKLRTRGGAYSFATLIRTYEGVMAMISYRDPHIGETFQVFKDSLEYFSTHLCSPENIDLALFSIVGKEERTFVPSEQGNIQFRYYLYNIDTEFRQYLRDALLHVTPKDVQRVAQMLLQHIQSGHMVTVTNEILLKQETVPRELRQHILHLPF</sequence>
<dbReference type="Pfam" id="PF05193">
    <property type="entry name" value="Peptidase_M16_C"/>
    <property type="match status" value="1"/>
</dbReference>
<dbReference type="InterPro" id="IPR055130">
    <property type="entry name" value="PreP_C"/>
</dbReference>
<dbReference type="Pfam" id="PF22516">
    <property type="entry name" value="PreP_C"/>
    <property type="match status" value="1"/>
</dbReference>
<accession>A0AAD9MVB0</accession>
<gene>
    <name evidence="7" type="ORF">LSH36_583g00021</name>
</gene>
<dbReference type="SUPFAM" id="SSF51430">
    <property type="entry name" value="NAD(P)-linked oxidoreductase"/>
    <property type="match status" value="1"/>
</dbReference>
<dbReference type="SUPFAM" id="SSF63411">
    <property type="entry name" value="LuxS/MPP-like metallohydrolase"/>
    <property type="match status" value="4"/>
</dbReference>
<dbReference type="AlphaFoldDB" id="A0AAD9MVB0"/>